<gene>
    <name evidence="1" type="ORF">MAR_021918</name>
</gene>
<evidence type="ECO:0000313" key="2">
    <source>
        <dbReference type="Proteomes" id="UP001164746"/>
    </source>
</evidence>
<organism evidence="1 2">
    <name type="scientific">Mya arenaria</name>
    <name type="common">Soft-shell clam</name>
    <dbReference type="NCBI Taxonomy" id="6604"/>
    <lineage>
        <taxon>Eukaryota</taxon>
        <taxon>Metazoa</taxon>
        <taxon>Spiralia</taxon>
        <taxon>Lophotrochozoa</taxon>
        <taxon>Mollusca</taxon>
        <taxon>Bivalvia</taxon>
        <taxon>Autobranchia</taxon>
        <taxon>Heteroconchia</taxon>
        <taxon>Euheterodonta</taxon>
        <taxon>Imparidentia</taxon>
        <taxon>Neoheterodontei</taxon>
        <taxon>Myida</taxon>
        <taxon>Myoidea</taxon>
        <taxon>Myidae</taxon>
        <taxon>Mya</taxon>
    </lineage>
</organism>
<dbReference type="Proteomes" id="UP001164746">
    <property type="component" value="Chromosome 5"/>
</dbReference>
<keyword evidence="2" id="KW-1185">Reference proteome</keyword>
<sequence length="251" mass="28842">MTRCEMFVGDASGSCGSLTIMKPTFVDRNVTLKFIPRHRWIANIVWMYTHEWDVTKEHTVKGIEKHFQQNVEDGLNYHTMMFFAEDSRNNSKFHVQCSDGKGNSSTNTVKLHLHEIRLDCGNLVLLSPEIKYGTNVEIAYYPSDSTLDFENNLNNCTWLKGLGQPLYLRNDTFEERKVSDYLYTLNLHNFMEKNAGHYALKCGRSVAHTTNWLHINVTDKQLIGPIMDNCVYGNADTIIYCNTSRTTGKSH</sequence>
<reference evidence="1" key="1">
    <citation type="submission" date="2022-11" db="EMBL/GenBank/DDBJ databases">
        <title>Centuries of genome instability and evolution in soft-shell clam transmissible cancer (bioRxiv).</title>
        <authorList>
            <person name="Hart S.F.M."/>
            <person name="Yonemitsu M.A."/>
            <person name="Giersch R.M."/>
            <person name="Beal B.F."/>
            <person name="Arriagada G."/>
            <person name="Davis B.W."/>
            <person name="Ostrander E.A."/>
            <person name="Goff S.P."/>
            <person name="Metzger M.J."/>
        </authorList>
    </citation>
    <scope>NUCLEOTIDE SEQUENCE</scope>
    <source>
        <strain evidence="1">MELC-2E11</strain>
        <tissue evidence="1">Siphon/mantle</tissue>
    </source>
</reference>
<protein>
    <submittedName>
        <fullName evidence="1">Uncharacterized protein</fullName>
    </submittedName>
</protein>
<name>A0ABY7EBP9_MYAAR</name>
<proteinExistence type="predicted"/>
<accession>A0ABY7EBP9</accession>
<evidence type="ECO:0000313" key="1">
    <source>
        <dbReference type="EMBL" id="WAR06549.1"/>
    </source>
</evidence>
<feature type="non-terminal residue" evidence="1">
    <location>
        <position position="251"/>
    </location>
</feature>
<dbReference type="EMBL" id="CP111016">
    <property type="protein sequence ID" value="WAR06549.1"/>
    <property type="molecule type" value="Genomic_DNA"/>
</dbReference>